<feature type="compositionally biased region" description="Basic and acidic residues" evidence="1">
    <location>
        <begin position="58"/>
        <end position="76"/>
    </location>
</feature>
<keyword evidence="3" id="KW-1185">Reference proteome</keyword>
<name>A0AAD6VBU3_9AGAR</name>
<feature type="region of interest" description="Disordered" evidence="1">
    <location>
        <begin position="32"/>
        <end position="76"/>
    </location>
</feature>
<gene>
    <name evidence="2" type="ORF">GGX14DRAFT_566752</name>
</gene>
<comment type="caution">
    <text evidence="2">The sequence shown here is derived from an EMBL/GenBank/DDBJ whole genome shotgun (WGS) entry which is preliminary data.</text>
</comment>
<evidence type="ECO:0000256" key="1">
    <source>
        <dbReference type="SAM" id="MobiDB-lite"/>
    </source>
</evidence>
<dbReference type="AlphaFoldDB" id="A0AAD6VBU3"/>
<reference evidence="2" key="1">
    <citation type="submission" date="2023-03" db="EMBL/GenBank/DDBJ databases">
        <title>Massive genome expansion in bonnet fungi (Mycena s.s.) driven by repeated elements and novel gene families across ecological guilds.</title>
        <authorList>
            <consortium name="Lawrence Berkeley National Laboratory"/>
            <person name="Harder C.B."/>
            <person name="Miyauchi S."/>
            <person name="Viragh M."/>
            <person name="Kuo A."/>
            <person name="Thoen E."/>
            <person name="Andreopoulos B."/>
            <person name="Lu D."/>
            <person name="Skrede I."/>
            <person name="Drula E."/>
            <person name="Henrissat B."/>
            <person name="Morin E."/>
            <person name="Kohler A."/>
            <person name="Barry K."/>
            <person name="LaButti K."/>
            <person name="Morin E."/>
            <person name="Salamov A."/>
            <person name="Lipzen A."/>
            <person name="Mereny Z."/>
            <person name="Hegedus B."/>
            <person name="Baldrian P."/>
            <person name="Stursova M."/>
            <person name="Weitz H."/>
            <person name="Taylor A."/>
            <person name="Grigoriev I.V."/>
            <person name="Nagy L.G."/>
            <person name="Martin F."/>
            <person name="Kauserud H."/>
        </authorList>
    </citation>
    <scope>NUCLEOTIDE SEQUENCE</scope>
    <source>
        <strain evidence="2">9144</strain>
    </source>
</reference>
<evidence type="ECO:0000313" key="3">
    <source>
        <dbReference type="Proteomes" id="UP001219525"/>
    </source>
</evidence>
<sequence>MYKMHTISRSRDLRLSIVGMCRMYEYGRGGSRSLSGHANTFDDVNSPPPPAVASEACDGGHESRAEMGDTKNDYEE</sequence>
<evidence type="ECO:0000313" key="2">
    <source>
        <dbReference type="EMBL" id="KAJ7208533.1"/>
    </source>
</evidence>
<dbReference type="Proteomes" id="UP001219525">
    <property type="component" value="Unassembled WGS sequence"/>
</dbReference>
<proteinExistence type="predicted"/>
<accession>A0AAD6VBU3</accession>
<protein>
    <submittedName>
        <fullName evidence="2">Uncharacterized protein</fullName>
    </submittedName>
</protein>
<organism evidence="2 3">
    <name type="scientific">Mycena pura</name>
    <dbReference type="NCBI Taxonomy" id="153505"/>
    <lineage>
        <taxon>Eukaryota</taxon>
        <taxon>Fungi</taxon>
        <taxon>Dikarya</taxon>
        <taxon>Basidiomycota</taxon>
        <taxon>Agaricomycotina</taxon>
        <taxon>Agaricomycetes</taxon>
        <taxon>Agaricomycetidae</taxon>
        <taxon>Agaricales</taxon>
        <taxon>Marasmiineae</taxon>
        <taxon>Mycenaceae</taxon>
        <taxon>Mycena</taxon>
    </lineage>
</organism>
<dbReference type="EMBL" id="JARJCW010000033">
    <property type="protein sequence ID" value="KAJ7208533.1"/>
    <property type="molecule type" value="Genomic_DNA"/>
</dbReference>